<dbReference type="NCBIfam" id="NF033619">
    <property type="entry name" value="perm_MlaE_1"/>
    <property type="match status" value="1"/>
</dbReference>
<keyword evidence="8 12" id="KW-0997">Cell inner membrane</keyword>
<feature type="transmembrane region" description="Helical" evidence="12">
    <location>
        <begin position="196"/>
        <end position="216"/>
    </location>
</feature>
<dbReference type="RefSeq" id="WP_184329317.1">
    <property type="nucleotide sequence ID" value="NZ_JACHHZ010000001.1"/>
</dbReference>
<comment type="similarity">
    <text evidence="3 12">Belongs to the MlaE permease family.</text>
</comment>
<dbReference type="AlphaFoldDB" id="A0A841HG27"/>
<name>A0A841HG27_9GAMM</name>
<gene>
    <name evidence="13" type="ORF">HNQ60_000370</name>
</gene>
<evidence type="ECO:0000256" key="11">
    <source>
        <dbReference type="ARBA" id="ARBA00023136"/>
    </source>
</evidence>
<evidence type="ECO:0000256" key="8">
    <source>
        <dbReference type="ARBA" id="ARBA00022519"/>
    </source>
</evidence>
<evidence type="ECO:0000256" key="3">
    <source>
        <dbReference type="ARBA" id="ARBA00007556"/>
    </source>
</evidence>
<proteinExistence type="inferred from homology"/>
<comment type="function">
    <text evidence="1">Part of the ABC transporter complex MlaFEDB, which is involved in a phospholipid transport pathway that maintains lipid asymmetry in the outer membrane by retrograde trafficking of phospholipids from the outer membrane to the inner membrane. Probably responsible for the translocation of the substrate across the membrane.</text>
</comment>
<evidence type="ECO:0000256" key="9">
    <source>
        <dbReference type="ARBA" id="ARBA00022692"/>
    </source>
</evidence>
<reference evidence="13 14" key="1">
    <citation type="submission" date="2020-08" db="EMBL/GenBank/DDBJ databases">
        <title>Genomic Encyclopedia of Type Strains, Phase IV (KMG-IV): sequencing the most valuable type-strain genomes for metagenomic binning, comparative biology and taxonomic classification.</title>
        <authorList>
            <person name="Goeker M."/>
        </authorList>
    </citation>
    <scope>NUCLEOTIDE SEQUENCE [LARGE SCALE GENOMIC DNA]</scope>
    <source>
        <strain evidence="13 14">DSM 26723</strain>
    </source>
</reference>
<evidence type="ECO:0000256" key="7">
    <source>
        <dbReference type="ARBA" id="ARBA00022475"/>
    </source>
</evidence>
<evidence type="ECO:0000256" key="6">
    <source>
        <dbReference type="ARBA" id="ARBA00022448"/>
    </source>
</evidence>
<accession>A0A841HG27</accession>
<feature type="transmembrane region" description="Helical" evidence="12">
    <location>
        <begin position="46"/>
        <end position="70"/>
    </location>
</feature>
<dbReference type="InterPro" id="IPR003453">
    <property type="entry name" value="ABC_MlaE_roteobac"/>
</dbReference>
<keyword evidence="7" id="KW-1003">Cell membrane</keyword>
<keyword evidence="10 12" id="KW-1133">Transmembrane helix</keyword>
<dbReference type="InterPro" id="IPR053408">
    <property type="entry name" value="MlaE_Permease"/>
</dbReference>
<protein>
    <recommendedName>
        <fullName evidence="5">Intermembrane phospholipid transport system permease protein MlaE</fullName>
    </recommendedName>
</protein>
<comment type="subcellular location">
    <subcellularLocation>
        <location evidence="2 12">Cell inner membrane</location>
        <topology evidence="2 12">Multi-pass membrane protein</topology>
    </subcellularLocation>
</comment>
<evidence type="ECO:0000256" key="1">
    <source>
        <dbReference type="ARBA" id="ARBA00002460"/>
    </source>
</evidence>
<dbReference type="InterPro" id="IPR030802">
    <property type="entry name" value="Permease_MalE"/>
</dbReference>
<evidence type="ECO:0000256" key="12">
    <source>
        <dbReference type="RuleBase" id="RU362044"/>
    </source>
</evidence>
<dbReference type="GO" id="GO:0043190">
    <property type="term" value="C:ATP-binding cassette (ABC) transporter complex"/>
    <property type="evidence" value="ECO:0007669"/>
    <property type="project" value="InterPro"/>
</dbReference>
<dbReference type="NCBIfam" id="TIGR00056">
    <property type="entry name" value="MlaE family lipid ABC transporter permease subunit"/>
    <property type="match status" value="1"/>
</dbReference>
<comment type="caution">
    <text evidence="13">The sequence shown here is derived from an EMBL/GenBank/DDBJ whole genome shotgun (WGS) entry which is preliminary data.</text>
</comment>
<evidence type="ECO:0000256" key="5">
    <source>
        <dbReference type="ARBA" id="ARBA00020857"/>
    </source>
</evidence>
<evidence type="ECO:0000256" key="2">
    <source>
        <dbReference type="ARBA" id="ARBA00004429"/>
    </source>
</evidence>
<organism evidence="13 14">
    <name type="scientific">Povalibacter uvarum</name>
    <dbReference type="NCBI Taxonomy" id="732238"/>
    <lineage>
        <taxon>Bacteria</taxon>
        <taxon>Pseudomonadati</taxon>
        <taxon>Pseudomonadota</taxon>
        <taxon>Gammaproteobacteria</taxon>
        <taxon>Steroidobacterales</taxon>
        <taxon>Steroidobacteraceae</taxon>
        <taxon>Povalibacter</taxon>
    </lineage>
</organism>
<dbReference type="GO" id="GO:0005548">
    <property type="term" value="F:phospholipid transporter activity"/>
    <property type="evidence" value="ECO:0007669"/>
    <property type="project" value="TreeGrafter"/>
</dbReference>
<evidence type="ECO:0000313" key="14">
    <source>
        <dbReference type="Proteomes" id="UP000588068"/>
    </source>
</evidence>
<dbReference type="PANTHER" id="PTHR30188">
    <property type="entry name" value="ABC TRANSPORTER PERMEASE PROTEIN-RELATED"/>
    <property type="match status" value="1"/>
</dbReference>
<feature type="transmembrane region" description="Helical" evidence="12">
    <location>
        <begin position="236"/>
        <end position="254"/>
    </location>
</feature>
<comment type="caution">
    <text evidence="12">Lacks conserved residue(s) required for the propagation of feature annotation.</text>
</comment>
<comment type="subunit">
    <text evidence="4">The complex is composed of two ATP-binding proteins (MlaF), two transmembrane proteins (MlaE), two cytoplasmic solute-binding proteins (MlaB) and six periplasmic solute-binding proteins (MlaD).</text>
</comment>
<dbReference type="Pfam" id="PF02405">
    <property type="entry name" value="MlaE"/>
    <property type="match status" value="1"/>
</dbReference>
<evidence type="ECO:0000313" key="13">
    <source>
        <dbReference type="EMBL" id="MBB6091524.1"/>
    </source>
</evidence>
<evidence type="ECO:0000256" key="10">
    <source>
        <dbReference type="ARBA" id="ARBA00022989"/>
    </source>
</evidence>
<dbReference type="EMBL" id="JACHHZ010000001">
    <property type="protein sequence ID" value="MBB6091524.1"/>
    <property type="molecule type" value="Genomic_DNA"/>
</dbReference>
<dbReference type="PANTHER" id="PTHR30188:SF4">
    <property type="entry name" value="PROTEIN TRIGALACTOSYLDIACYLGLYCEROL 1, CHLOROPLASTIC"/>
    <property type="match status" value="1"/>
</dbReference>
<keyword evidence="9 12" id="KW-0812">Transmembrane</keyword>
<feature type="transmembrane region" description="Helical" evidence="12">
    <location>
        <begin position="146"/>
        <end position="176"/>
    </location>
</feature>
<sequence length="255" mass="26944">MNLLRELLENLRQFIATIGATTLFLGRVLAQVPRAFLRPGLIIEQVHNAGALSLVIIMTCGLFVGAVLGLQGYDLLQRFGSEDALGTAAALALVKELGPVVTALLFAGRAGTALASEIGLMRATDQLTAMEMMAVDPIRRVVAPRFLGGVLAMPLLTVIFIAIGIFGVQVVGVQLFGVDSASFWSQMRSSVGVDDVYEGIIKGCVFGFACSLIAVYEGYTATPTAEGVGRATTRTVVTSAVLTLILDYMLTALML</sequence>
<keyword evidence="14" id="KW-1185">Reference proteome</keyword>
<keyword evidence="11 12" id="KW-0472">Membrane</keyword>
<keyword evidence="6" id="KW-0813">Transport</keyword>
<dbReference type="Proteomes" id="UP000588068">
    <property type="component" value="Unassembled WGS sequence"/>
</dbReference>
<evidence type="ECO:0000256" key="4">
    <source>
        <dbReference type="ARBA" id="ARBA00011380"/>
    </source>
</evidence>